<keyword evidence="1" id="KW-0175">Coiled coil</keyword>
<dbReference type="OMA" id="EMETLEC"/>
<protein>
    <submittedName>
        <fullName evidence="2">Uncharacterized protein</fullName>
    </submittedName>
</protein>
<gene>
    <name evidence="2" type="ORF">CL6EHI_086070</name>
</gene>
<proteinExistence type="predicted"/>
<dbReference type="VEuPathDB" id="AmoebaDB:KM1_018050"/>
<evidence type="ECO:0000313" key="3">
    <source>
        <dbReference type="Proteomes" id="UP000078387"/>
    </source>
</evidence>
<dbReference type="Proteomes" id="UP000078387">
    <property type="component" value="Unassembled WGS sequence"/>
</dbReference>
<accession>A0A5K1TWD0</accession>
<sequence length="229" mass="27008">MNEINSYEDVQQYIHQIKQQECYNEQEPQEKMEIKEEEMEIDQSNIENESEKILQEMQEIKENKRSVKELCELLQKSEMKKITEEWSNEGIRLHEMLNEAIKEEMKTALIWWNNHSDEERRAVLMLSVHALLDDGMETGESLLLADVFPDINYLSEHPQTVMKFISNISKNPRYCNSEIFNFEELKEIFEKEVGSVMALSCITTMLDARVCIACKLCINILIITNQIDY</sequence>
<feature type="coiled-coil region" evidence="1">
    <location>
        <begin position="29"/>
        <end position="77"/>
    </location>
</feature>
<reference evidence="2 3" key="1">
    <citation type="submission" date="2016-05" db="EMBL/GenBank/DDBJ databases">
        <title>First whole genome sequencing of Entamoeba histolytica HM1:IMSS-clone-6.</title>
        <authorList>
            <person name="Mukherjee Avik.K."/>
            <person name="Izumyama S."/>
            <person name="Nakada-Tsukui K."/>
            <person name="Nozaki T."/>
        </authorList>
    </citation>
    <scope>NUCLEOTIDE SEQUENCE [LARGE SCALE GENOMIC DNA]</scope>
    <source>
        <strain evidence="2 3">HM1:IMSS clone 6</strain>
    </source>
</reference>
<evidence type="ECO:0000256" key="1">
    <source>
        <dbReference type="SAM" id="Coils"/>
    </source>
</evidence>
<dbReference type="VEuPathDB" id="AmoebaDB:EHI_086070"/>
<organism evidence="2 3">
    <name type="scientific">Entamoeba histolytica</name>
    <dbReference type="NCBI Taxonomy" id="5759"/>
    <lineage>
        <taxon>Eukaryota</taxon>
        <taxon>Amoebozoa</taxon>
        <taxon>Evosea</taxon>
        <taxon>Archamoebae</taxon>
        <taxon>Mastigamoebida</taxon>
        <taxon>Entamoebidae</taxon>
        <taxon>Entamoeba</taxon>
    </lineage>
</organism>
<name>A0A5K1TWD0_ENTHI</name>
<dbReference type="VEuPathDB" id="AmoebaDB:EHI5A_017800"/>
<dbReference type="VEuPathDB" id="AmoebaDB:EHI8A_018290"/>
<comment type="caution">
    <text evidence="2">The sequence shown here is derived from an EMBL/GenBank/DDBJ whole genome shotgun (WGS) entry which is preliminary data.</text>
</comment>
<dbReference type="AlphaFoldDB" id="A0A5K1TWD0"/>
<dbReference type="EMBL" id="BDEQ01000001">
    <property type="protein sequence ID" value="GAT95743.1"/>
    <property type="molecule type" value="Genomic_DNA"/>
</dbReference>
<evidence type="ECO:0000313" key="2">
    <source>
        <dbReference type="EMBL" id="GAT95743.1"/>
    </source>
</evidence>
<dbReference type="VEuPathDB" id="AmoebaDB:EHI7A_007590"/>